<name>A0ABQ9EAA5_TEGGR</name>
<comment type="caution">
    <text evidence="7">The sequence shown here is derived from an EMBL/GenBank/DDBJ whole genome shotgun (WGS) entry which is preliminary data.</text>
</comment>
<organism evidence="7 8">
    <name type="scientific">Tegillarca granosa</name>
    <name type="common">Malaysian cockle</name>
    <name type="synonym">Anadara granosa</name>
    <dbReference type="NCBI Taxonomy" id="220873"/>
    <lineage>
        <taxon>Eukaryota</taxon>
        <taxon>Metazoa</taxon>
        <taxon>Spiralia</taxon>
        <taxon>Lophotrochozoa</taxon>
        <taxon>Mollusca</taxon>
        <taxon>Bivalvia</taxon>
        <taxon>Autobranchia</taxon>
        <taxon>Pteriomorphia</taxon>
        <taxon>Arcoida</taxon>
        <taxon>Arcoidea</taxon>
        <taxon>Arcidae</taxon>
        <taxon>Tegillarca</taxon>
    </lineage>
</organism>
<evidence type="ECO:0000256" key="5">
    <source>
        <dbReference type="ARBA" id="ARBA00023136"/>
    </source>
</evidence>
<dbReference type="EMBL" id="JARBDR010000919">
    <property type="protein sequence ID" value="KAJ8300812.1"/>
    <property type="molecule type" value="Genomic_DNA"/>
</dbReference>
<reference evidence="7 8" key="1">
    <citation type="submission" date="2022-12" db="EMBL/GenBank/DDBJ databases">
        <title>Chromosome-level genome of Tegillarca granosa.</title>
        <authorList>
            <person name="Kim J."/>
        </authorList>
    </citation>
    <scope>NUCLEOTIDE SEQUENCE [LARGE SCALE GENOMIC DNA]</scope>
    <source>
        <strain evidence="7">Teg-2019</strain>
        <tissue evidence="7">Adductor muscle</tissue>
    </source>
</reference>
<keyword evidence="8" id="KW-1185">Reference proteome</keyword>
<dbReference type="InterPro" id="IPR019365">
    <property type="entry name" value="TVP18/Ca-channel_flower"/>
</dbReference>
<keyword evidence="4 6" id="KW-1133">Transmembrane helix</keyword>
<dbReference type="PANTHER" id="PTHR13314:SF2">
    <property type="entry name" value="CALCIUM CHANNEL FLOWER HOMOLOG"/>
    <property type="match status" value="1"/>
</dbReference>
<comment type="subcellular location">
    <subcellularLocation>
        <location evidence="1">Endomembrane system</location>
        <topology evidence="1">Multi-pass membrane protein</topology>
    </subcellularLocation>
</comment>
<accession>A0ABQ9EAA5</accession>
<evidence type="ECO:0008006" key="9">
    <source>
        <dbReference type="Google" id="ProtNLM"/>
    </source>
</evidence>
<evidence type="ECO:0000313" key="8">
    <source>
        <dbReference type="Proteomes" id="UP001217089"/>
    </source>
</evidence>
<dbReference type="Proteomes" id="UP001217089">
    <property type="component" value="Unassembled WGS sequence"/>
</dbReference>
<keyword evidence="5 6" id="KW-0472">Membrane</keyword>
<evidence type="ECO:0000256" key="6">
    <source>
        <dbReference type="SAM" id="Phobius"/>
    </source>
</evidence>
<gene>
    <name evidence="7" type="ORF">KUTeg_022331</name>
</gene>
<proteinExistence type="inferred from homology"/>
<evidence type="ECO:0000313" key="7">
    <source>
        <dbReference type="EMBL" id="KAJ8300812.1"/>
    </source>
</evidence>
<evidence type="ECO:0000256" key="1">
    <source>
        <dbReference type="ARBA" id="ARBA00004127"/>
    </source>
</evidence>
<evidence type="ECO:0000256" key="2">
    <source>
        <dbReference type="ARBA" id="ARBA00010023"/>
    </source>
</evidence>
<keyword evidence="3 6" id="KW-0812">Transmembrane</keyword>
<feature type="transmembrane region" description="Helical" evidence="6">
    <location>
        <begin position="97"/>
        <end position="130"/>
    </location>
</feature>
<protein>
    <recommendedName>
        <fullName evidence="9">Calcium channel flower</fullName>
    </recommendedName>
</protein>
<dbReference type="Pfam" id="PF10233">
    <property type="entry name" value="Cg6151-P"/>
    <property type="match status" value="1"/>
</dbReference>
<evidence type="ECO:0000256" key="3">
    <source>
        <dbReference type="ARBA" id="ARBA00022692"/>
    </source>
</evidence>
<evidence type="ECO:0000256" key="4">
    <source>
        <dbReference type="ARBA" id="ARBA00022989"/>
    </source>
</evidence>
<sequence>MSNITSPTLDKKDDGVAWWFKFLTRGVGTIGGIVAMATGVVSCITLTPICLIAGVIQILIGFVAVMLEAPCCCQFIDFADKIGKFSEERPYWQKGTLYVIISLFPILMCIGLSTVLGSGLVFVTGVLYGLMVLGKKADRETMLSRASKDDIELQTTLITNEEKVDLHVPDSQSGGGK</sequence>
<comment type="similarity">
    <text evidence="2">Belongs to the calcium channel flower family.</text>
</comment>
<dbReference type="PANTHER" id="PTHR13314">
    <property type="entry name" value="CALCIUM CHANNEL FLOWER HOMOLOG"/>
    <property type="match status" value="1"/>
</dbReference>
<dbReference type="SMART" id="SM01077">
    <property type="entry name" value="Cg6151-P"/>
    <property type="match status" value="1"/>
</dbReference>